<evidence type="ECO:0000256" key="8">
    <source>
        <dbReference type="SAM" id="MobiDB-lite"/>
    </source>
</evidence>
<dbReference type="GO" id="GO:0006865">
    <property type="term" value="P:amino acid transport"/>
    <property type="evidence" value="ECO:0007669"/>
    <property type="project" value="TreeGrafter"/>
</dbReference>
<feature type="transmembrane region" description="Helical" evidence="9">
    <location>
        <begin position="264"/>
        <end position="285"/>
    </location>
</feature>
<dbReference type="NCBIfam" id="NF037979">
    <property type="entry name" value="Na_transp"/>
    <property type="match status" value="1"/>
</dbReference>
<keyword evidence="5 9" id="KW-0472">Membrane</keyword>
<sequence>MGASVEQKFMEKQLSEVESSCQEDNQDAPEPQARAGWNSKIEYFLAQVGFSVGLGNVWRFPYLCHQNGGGSFLLLYVLLMLVVGIPLFFLELAAGQAIRQGSIGVWKSISPRLVGIGYSSCVVCFFVALYYNVILAWSLFYLGNSFQSPLPWTTCPEVGNVTGANSTTSYFWYRKALDITDSINDTGSFNPYIVGCLLAAWAIVCLGMFKGIKSSVKVMYFSSIFPYVVLFCFLVRGLLLEGALEGITYMFYPKVTADDVWRQAATQVFFALGLGFGSIIAYSSYNPKNNNCHRDAYTVSFINFFTSVLATLVVFAVLGFRANKITAECVVRYDSHLKKKKNRISLLHFTLEPFGVQGTGLVFIVFTEAMSLLPGSPFWSALFFLMLLNLGLSTMFGTMEGILAPLTDRFKTLANNKTKLTVLSCLVGFLIGLLFTQRCGNYFVMMFDDYSATLPLIIVVVFENFSVSWLYGADRFLDDIEAMLGWRPSVAYKYLWKYICQLAMLVLLAATTIRMFIEPPTYRMWKKEMVRSPMPLAPPPTANSCPEPVEIDNTIKHSLLRRSLFRYTPQAVSSPPPSELS</sequence>
<dbReference type="PRINTS" id="PR00176">
    <property type="entry name" value="NANEUSMPORT"/>
</dbReference>
<feature type="transmembrane region" description="Helical" evidence="9">
    <location>
        <begin position="419"/>
        <end position="440"/>
    </location>
</feature>
<feature type="binding site" evidence="6">
    <location>
        <position position="56"/>
    </location>
    <ligand>
        <name>Na(+)</name>
        <dbReference type="ChEBI" id="CHEBI:29101"/>
        <label>1</label>
    </ligand>
</feature>
<feature type="region of interest" description="Disordered" evidence="8">
    <location>
        <begin position="1"/>
        <end position="32"/>
    </location>
</feature>
<dbReference type="GO" id="GO:0005886">
    <property type="term" value="C:plasma membrane"/>
    <property type="evidence" value="ECO:0007669"/>
    <property type="project" value="TreeGrafter"/>
</dbReference>
<dbReference type="GO" id="GO:0035725">
    <property type="term" value="P:sodium ion transmembrane transport"/>
    <property type="evidence" value="ECO:0007669"/>
    <property type="project" value="TreeGrafter"/>
</dbReference>
<feature type="binding site" evidence="6">
    <location>
        <position position="52"/>
    </location>
    <ligand>
        <name>Na(+)</name>
        <dbReference type="ChEBI" id="CHEBI:29101"/>
        <label>1</label>
    </ligand>
</feature>
<feature type="transmembrane region" description="Helical" evidence="9">
    <location>
        <begin position="452"/>
        <end position="471"/>
    </location>
</feature>
<feature type="transmembrane region" description="Helical" evidence="9">
    <location>
        <begin position="378"/>
        <end position="399"/>
    </location>
</feature>
<protein>
    <recommendedName>
        <fullName evidence="7">Transporter</fullName>
    </recommendedName>
</protein>
<comment type="subcellular location">
    <subcellularLocation>
        <location evidence="1">Membrane</location>
        <topology evidence="1">Multi-pass membrane protein</topology>
    </subcellularLocation>
</comment>
<feature type="transmembrane region" description="Helical" evidence="9">
    <location>
        <begin position="43"/>
        <end position="61"/>
    </location>
</feature>
<keyword evidence="3 7" id="KW-0812">Transmembrane</keyword>
<feature type="transmembrane region" description="Helical" evidence="9">
    <location>
        <begin position="115"/>
        <end position="142"/>
    </location>
</feature>
<dbReference type="Proteomes" id="UP000264820">
    <property type="component" value="Unplaced"/>
</dbReference>
<feature type="transmembrane region" description="Helical" evidence="9">
    <location>
        <begin position="224"/>
        <end position="244"/>
    </location>
</feature>
<dbReference type="GO" id="GO:0046872">
    <property type="term" value="F:metal ion binding"/>
    <property type="evidence" value="ECO:0007669"/>
    <property type="project" value="UniProtKB-KW"/>
</dbReference>
<organism evidence="10 11">
    <name type="scientific">Hippocampus comes</name>
    <name type="common">Tiger tail seahorse</name>
    <dbReference type="NCBI Taxonomy" id="109280"/>
    <lineage>
        <taxon>Eukaryota</taxon>
        <taxon>Metazoa</taxon>
        <taxon>Chordata</taxon>
        <taxon>Craniata</taxon>
        <taxon>Vertebrata</taxon>
        <taxon>Euteleostomi</taxon>
        <taxon>Actinopterygii</taxon>
        <taxon>Neopterygii</taxon>
        <taxon>Teleostei</taxon>
        <taxon>Neoteleostei</taxon>
        <taxon>Acanthomorphata</taxon>
        <taxon>Syngnathiaria</taxon>
        <taxon>Syngnathiformes</taxon>
        <taxon>Syngnathoidei</taxon>
        <taxon>Syngnathidae</taxon>
        <taxon>Hippocampus</taxon>
    </lineage>
</organism>
<feature type="binding site" evidence="6">
    <location>
        <position position="49"/>
    </location>
    <ligand>
        <name>Na(+)</name>
        <dbReference type="ChEBI" id="CHEBI:29101"/>
        <label>2</label>
    </ligand>
</feature>
<keyword evidence="11" id="KW-1185">Reference proteome</keyword>
<keyword evidence="7" id="KW-0769">Symport</keyword>
<evidence type="ECO:0000256" key="3">
    <source>
        <dbReference type="ARBA" id="ARBA00022692"/>
    </source>
</evidence>
<keyword evidence="4 9" id="KW-1133">Transmembrane helix</keyword>
<proteinExistence type="inferred from homology"/>
<evidence type="ECO:0000256" key="6">
    <source>
        <dbReference type="PIRSR" id="PIRSR600175-1"/>
    </source>
</evidence>
<reference evidence="10" key="1">
    <citation type="submission" date="2025-08" db="UniProtKB">
        <authorList>
            <consortium name="Ensembl"/>
        </authorList>
    </citation>
    <scope>IDENTIFICATION</scope>
</reference>
<comment type="similarity">
    <text evidence="7">Belongs to the sodium:neurotransmitter symporter (SNF) (TC 2.A.22) family.</text>
</comment>
<evidence type="ECO:0000313" key="11">
    <source>
        <dbReference type="Proteomes" id="UP000264820"/>
    </source>
</evidence>
<feature type="transmembrane region" description="Helical" evidence="9">
    <location>
        <begin position="192"/>
        <end position="212"/>
    </location>
</feature>
<dbReference type="SUPFAM" id="SSF161070">
    <property type="entry name" value="SNF-like"/>
    <property type="match status" value="1"/>
</dbReference>
<dbReference type="Ensembl" id="ENSHCOT00000022422.1">
    <property type="protein sequence ID" value="ENSHCOP00000014720.1"/>
    <property type="gene ID" value="ENSHCOG00000018183.1"/>
</dbReference>
<keyword evidence="2 7" id="KW-0813">Transport</keyword>
<keyword evidence="6" id="KW-0479">Metal-binding</keyword>
<reference evidence="10" key="2">
    <citation type="submission" date="2025-09" db="UniProtKB">
        <authorList>
            <consortium name="Ensembl"/>
        </authorList>
    </citation>
    <scope>IDENTIFICATION</scope>
</reference>
<dbReference type="Pfam" id="PF00209">
    <property type="entry name" value="SNF"/>
    <property type="match status" value="1"/>
</dbReference>
<feature type="binding site" evidence="6">
    <location>
        <position position="303"/>
    </location>
    <ligand>
        <name>Na(+)</name>
        <dbReference type="ChEBI" id="CHEBI:29101"/>
        <label>1</label>
    </ligand>
</feature>
<dbReference type="InterPro" id="IPR037272">
    <property type="entry name" value="SNS_sf"/>
</dbReference>
<evidence type="ECO:0000256" key="5">
    <source>
        <dbReference type="ARBA" id="ARBA00023136"/>
    </source>
</evidence>
<dbReference type="OMA" id="AEGIAHM"/>
<feature type="transmembrane region" description="Helical" evidence="9">
    <location>
        <begin position="73"/>
        <end position="94"/>
    </location>
</feature>
<evidence type="ECO:0000313" key="10">
    <source>
        <dbReference type="Ensembl" id="ENSHCOP00000014720.1"/>
    </source>
</evidence>
<evidence type="ECO:0000256" key="2">
    <source>
        <dbReference type="ARBA" id="ARBA00022448"/>
    </source>
</evidence>
<dbReference type="AlphaFoldDB" id="A0A3Q3DKV5"/>
<keyword evidence="6" id="KW-0915">Sodium</keyword>
<evidence type="ECO:0000256" key="7">
    <source>
        <dbReference type="RuleBase" id="RU003732"/>
    </source>
</evidence>
<evidence type="ECO:0000256" key="4">
    <source>
        <dbReference type="ARBA" id="ARBA00022989"/>
    </source>
</evidence>
<dbReference type="GO" id="GO:0015293">
    <property type="term" value="F:symporter activity"/>
    <property type="evidence" value="ECO:0007669"/>
    <property type="project" value="UniProtKB-KW"/>
</dbReference>
<dbReference type="PANTHER" id="PTHR11616">
    <property type="entry name" value="SODIUM/CHLORIDE DEPENDENT TRANSPORTER"/>
    <property type="match status" value="1"/>
</dbReference>
<accession>A0A3Q3DKV5</accession>
<feature type="transmembrane region" description="Helical" evidence="9">
    <location>
        <begin position="495"/>
        <end position="517"/>
    </location>
</feature>
<dbReference type="InterPro" id="IPR000175">
    <property type="entry name" value="Na/ntran_symport"/>
</dbReference>
<feature type="binding site" evidence="6">
    <location>
        <position position="390"/>
    </location>
    <ligand>
        <name>Na(+)</name>
        <dbReference type="ChEBI" id="CHEBI:29101"/>
        <label>1</label>
    </ligand>
</feature>
<dbReference type="PROSITE" id="PS50267">
    <property type="entry name" value="NA_NEUROTRAN_SYMP_3"/>
    <property type="match status" value="1"/>
</dbReference>
<feature type="transmembrane region" description="Helical" evidence="9">
    <location>
        <begin position="346"/>
        <end position="366"/>
    </location>
</feature>
<dbReference type="PROSITE" id="PS00610">
    <property type="entry name" value="NA_NEUROTRAN_SYMP_1"/>
    <property type="match status" value="1"/>
</dbReference>
<feature type="transmembrane region" description="Helical" evidence="9">
    <location>
        <begin position="297"/>
        <end position="318"/>
    </location>
</feature>
<dbReference type="PANTHER" id="PTHR11616:SF233">
    <property type="entry name" value="TRANSPORTER"/>
    <property type="match status" value="1"/>
</dbReference>
<evidence type="ECO:0000256" key="1">
    <source>
        <dbReference type="ARBA" id="ARBA00004141"/>
    </source>
</evidence>
<dbReference type="GeneTree" id="ENSGT00940000163157"/>
<evidence type="ECO:0000256" key="9">
    <source>
        <dbReference type="SAM" id="Phobius"/>
    </source>
</evidence>
<name>A0A3Q3DKV5_HIPCM</name>